<evidence type="ECO:0000313" key="2">
    <source>
        <dbReference type="Proteomes" id="UP001152320"/>
    </source>
</evidence>
<evidence type="ECO:0000313" key="1">
    <source>
        <dbReference type="EMBL" id="KAJ8027705.1"/>
    </source>
</evidence>
<reference evidence="1" key="1">
    <citation type="submission" date="2021-10" db="EMBL/GenBank/DDBJ databases">
        <title>Tropical sea cucumber genome reveals ecological adaptation and Cuvierian tubules defense mechanism.</title>
        <authorList>
            <person name="Chen T."/>
        </authorList>
    </citation>
    <scope>NUCLEOTIDE SEQUENCE</scope>
    <source>
        <strain evidence="1">Nanhai2018</strain>
        <tissue evidence="1">Muscle</tissue>
    </source>
</reference>
<name>A0A9Q1GZK1_HOLLE</name>
<accession>A0A9Q1GZK1</accession>
<protein>
    <submittedName>
        <fullName evidence="1">Uncharacterized protein</fullName>
    </submittedName>
</protein>
<comment type="caution">
    <text evidence="1">The sequence shown here is derived from an EMBL/GenBank/DDBJ whole genome shotgun (WGS) entry which is preliminary data.</text>
</comment>
<gene>
    <name evidence="1" type="ORF">HOLleu_29734</name>
</gene>
<dbReference type="AlphaFoldDB" id="A0A9Q1GZK1"/>
<sequence length="83" mass="9635">MAKFEDFVDTGKQLGIEGKELELPIGGYWTKLNDERQKGRECQIYLKEQELRLAEGKLASDGENVSKDYRKPKVKLPQFQVFK</sequence>
<proteinExistence type="predicted"/>
<dbReference type="EMBL" id="JAIZAY010000015">
    <property type="protein sequence ID" value="KAJ8027705.1"/>
    <property type="molecule type" value="Genomic_DNA"/>
</dbReference>
<dbReference type="Proteomes" id="UP001152320">
    <property type="component" value="Chromosome 15"/>
</dbReference>
<organism evidence="1 2">
    <name type="scientific">Holothuria leucospilota</name>
    <name type="common">Black long sea cucumber</name>
    <name type="synonym">Mertensiothuria leucospilota</name>
    <dbReference type="NCBI Taxonomy" id="206669"/>
    <lineage>
        <taxon>Eukaryota</taxon>
        <taxon>Metazoa</taxon>
        <taxon>Echinodermata</taxon>
        <taxon>Eleutherozoa</taxon>
        <taxon>Echinozoa</taxon>
        <taxon>Holothuroidea</taxon>
        <taxon>Aspidochirotacea</taxon>
        <taxon>Aspidochirotida</taxon>
        <taxon>Holothuriidae</taxon>
        <taxon>Holothuria</taxon>
    </lineage>
</organism>
<keyword evidence="2" id="KW-1185">Reference proteome</keyword>